<reference evidence="1" key="1">
    <citation type="submission" date="2025-03" db="EMBL/GenBank/DDBJ databases">
        <authorList>
            <consortium name="ELIXIR-Norway"/>
            <consortium name="Elixir Norway"/>
        </authorList>
    </citation>
    <scope>NUCLEOTIDE SEQUENCE</scope>
</reference>
<evidence type="ECO:0000313" key="1">
    <source>
        <dbReference type="EMBL" id="CAM9124387.1"/>
    </source>
</evidence>
<dbReference type="Proteomes" id="UP001162501">
    <property type="component" value="Unassembled WGS sequence"/>
</dbReference>
<sequence length="107" mass="11070">MCAQPTPKPPRGLPFRKGVGLLWPQGPAPSPIPVAMRLDHHHHQHSHPVLLHRGLRPPGMGGRGGGTPRGHDLGDTAATPQPQGPSLSGCAPSQEPLGGFPAAHLAP</sequence>
<evidence type="ECO:0000313" key="2">
    <source>
        <dbReference type="Proteomes" id="UP001162501"/>
    </source>
</evidence>
<accession>A0ACB1KDU9</accession>
<name>A0ACB1KDU9_RANTA</name>
<protein>
    <submittedName>
        <fullName evidence="1">Uncharacterized protein</fullName>
    </submittedName>
</protein>
<proteinExistence type="predicted"/>
<gene>
    <name evidence="1" type="ORF">MRATA1EN22A_LOCUS28748</name>
</gene>
<organism evidence="1 2">
    <name type="scientific">Rangifer tarandus platyrhynchus</name>
    <name type="common">Svalbard reindeer</name>
    <dbReference type="NCBI Taxonomy" id="3082113"/>
    <lineage>
        <taxon>Eukaryota</taxon>
        <taxon>Metazoa</taxon>
        <taxon>Chordata</taxon>
        <taxon>Craniata</taxon>
        <taxon>Vertebrata</taxon>
        <taxon>Euteleostomi</taxon>
        <taxon>Mammalia</taxon>
        <taxon>Eutheria</taxon>
        <taxon>Laurasiatheria</taxon>
        <taxon>Artiodactyla</taxon>
        <taxon>Ruminantia</taxon>
        <taxon>Pecora</taxon>
        <taxon>Cervidae</taxon>
        <taxon>Odocoileinae</taxon>
        <taxon>Rangifer</taxon>
    </lineage>
</organism>
<comment type="caution">
    <text evidence="1">The sequence shown here is derived from an EMBL/GenBank/DDBJ whole genome shotgun (WGS) entry which is preliminary data.</text>
</comment>
<dbReference type="EMBL" id="CATOBB020000158">
    <property type="protein sequence ID" value="CAM9124387.1"/>
    <property type="molecule type" value="Genomic_DNA"/>
</dbReference>